<dbReference type="Gene3D" id="1.10.101.10">
    <property type="entry name" value="PGBD-like superfamily/PGBD"/>
    <property type="match status" value="1"/>
</dbReference>
<evidence type="ECO:0000256" key="1">
    <source>
        <dbReference type="SAM" id="MobiDB-lite"/>
    </source>
</evidence>
<evidence type="ECO:0000313" key="3">
    <source>
        <dbReference type="EMBL" id="KUR70313.1"/>
    </source>
</evidence>
<organism evidence="3 4">
    <name type="scientific">Novosphingobium fuchskuhlense</name>
    <dbReference type="NCBI Taxonomy" id="1117702"/>
    <lineage>
        <taxon>Bacteria</taxon>
        <taxon>Pseudomonadati</taxon>
        <taxon>Pseudomonadota</taxon>
        <taxon>Alphaproteobacteria</taxon>
        <taxon>Sphingomonadales</taxon>
        <taxon>Sphingomonadaceae</taxon>
        <taxon>Novosphingobium</taxon>
    </lineage>
</organism>
<dbReference type="RefSeq" id="WP_067913166.1">
    <property type="nucleotide sequence ID" value="NZ_KQ954246.1"/>
</dbReference>
<evidence type="ECO:0000259" key="2">
    <source>
        <dbReference type="Pfam" id="PF01471"/>
    </source>
</evidence>
<keyword evidence="4" id="KW-1185">Reference proteome</keyword>
<dbReference type="AlphaFoldDB" id="A0A117UT22"/>
<gene>
    <name evidence="3" type="ORF">AQZ52_15815</name>
</gene>
<proteinExistence type="predicted"/>
<evidence type="ECO:0000313" key="4">
    <source>
        <dbReference type="Proteomes" id="UP000058012"/>
    </source>
</evidence>
<sequence>MATALPAGSGVLDSATVQRIVDRLVSLHFLANAADAQDPDLLTQAIREFQANAGISPSGTLDRDTVGRLTTP</sequence>
<comment type="caution">
    <text evidence="3">The sequence shown here is derived from an EMBL/GenBank/DDBJ whole genome shotgun (WGS) entry which is preliminary data.</text>
</comment>
<dbReference type="SUPFAM" id="SSF47090">
    <property type="entry name" value="PGBD-like"/>
    <property type="match status" value="1"/>
</dbReference>
<dbReference type="InterPro" id="IPR036365">
    <property type="entry name" value="PGBD-like_sf"/>
</dbReference>
<feature type="domain" description="Peptidoglycan binding-like" evidence="2">
    <location>
        <begin position="15"/>
        <end position="69"/>
    </location>
</feature>
<feature type="region of interest" description="Disordered" evidence="1">
    <location>
        <begin position="53"/>
        <end position="72"/>
    </location>
</feature>
<dbReference type="EMBL" id="LLZS01000009">
    <property type="protein sequence ID" value="KUR70313.1"/>
    <property type="molecule type" value="Genomic_DNA"/>
</dbReference>
<protein>
    <recommendedName>
        <fullName evidence="2">Peptidoglycan binding-like domain-containing protein</fullName>
    </recommendedName>
</protein>
<accession>A0A117UT22</accession>
<dbReference type="Pfam" id="PF01471">
    <property type="entry name" value="PG_binding_1"/>
    <property type="match status" value="1"/>
</dbReference>
<dbReference type="InterPro" id="IPR002477">
    <property type="entry name" value="Peptidoglycan-bd-like"/>
</dbReference>
<dbReference type="InterPro" id="IPR036366">
    <property type="entry name" value="PGBDSf"/>
</dbReference>
<name>A0A117UT22_9SPHN</name>
<dbReference type="Proteomes" id="UP000058012">
    <property type="component" value="Unassembled WGS sequence"/>
</dbReference>
<reference evidence="3 4" key="1">
    <citation type="submission" date="2015-10" db="EMBL/GenBank/DDBJ databases">
        <title>Draft genome sequence of Novosphingobium fuchskuhlense DSM 25065 isolated from a surface water sample of the southwest basin of Lake Grosse Fuchskuhle.</title>
        <authorList>
            <person name="Ruckert C."/>
            <person name="Winkler A."/>
            <person name="Glaeser J."/>
            <person name="Grossart H.-P."/>
            <person name="Kalinowski J."/>
            <person name="Glaeser S."/>
        </authorList>
    </citation>
    <scope>NUCLEOTIDE SEQUENCE [LARGE SCALE GENOMIC DNA]</scope>
    <source>
        <strain evidence="3 4">FNE08-7</strain>
    </source>
</reference>